<accession>A0A1V2EXI3</accession>
<evidence type="ECO:0000256" key="1">
    <source>
        <dbReference type="SAM" id="SignalP"/>
    </source>
</evidence>
<feature type="signal peptide" evidence="1">
    <location>
        <begin position="1"/>
        <end position="20"/>
    </location>
</feature>
<protein>
    <recommendedName>
        <fullName evidence="4">YARHG domain-containing protein</fullName>
    </recommendedName>
</protein>
<sequence length="95" mass="10141">MKLPIIATLGLFALPTIATAQAGAAPTGKDGSERVICRTESVTGSRLGARKRCLPASEWAEMARIDRQSIERIQNIRYKGNQGGGALVDPFGRSN</sequence>
<evidence type="ECO:0000313" key="2">
    <source>
        <dbReference type="EMBL" id="ONF97243.1"/>
    </source>
</evidence>
<dbReference type="AlphaFoldDB" id="A0A1V2EXI3"/>
<dbReference type="OrthoDB" id="7582966at2"/>
<gene>
    <name evidence="2" type="ORF">SPHI_06800</name>
</gene>
<dbReference type="EMBL" id="MPSB01000002">
    <property type="protein sequence ID" value="ONF97243.1"/>
    <property type="molecule type" value="Genomic_DNA"/>
</dbReference>
<organism evidence="2 3">
    <name type="scientific">Sphingomonas jeddahensis</name>
    <dbReference type="NCBI Taxonomy" id="1915074"/>
    <lineage>
        <taxon>Bacteria</taxon>
        <taxon>Pseudomonadati</taxon>
        <taxon>Pseudomonadota</taxon>
        <taxon>Alphaproteobacteria</taxon>
        <taxon>Sphingomonadales</taxon>
        <taxon>Sphingomonadaceae</taxon>
        <taxon>Sphingomonas</taxon>
    </lineage>
</organism>
<dbReference type="RefSeq" id="WP_076743465.1">
    <property type="nucleotide sequence ID" value="NZ_MPSB01000002.1"/>
</dbReference>
<evidence type="ECO:0008006" key="4">
    <source>
        <dbReference type="Google" id="ProtNLM"/>
    </source>
</evidence>
<dbReference type="Proteomes" id="UP000188729">
    <property type="component" value="Unassembled WGS sequence"/>
</dbReference>
<feature type="chain" id="PRO_5013002347" description="YARHG domain-containing protein" evidence="1">
    <location>
        <begin position="21"/>
        <end position="95"/>
    </location>
</feature>
<comment type="caution">
    <text evidence="2">The sequence shown here is derived from an EMBL/GenBank/DDBJ whole genome shotgun (WGS) entry which is preliminary data.</text>
</comment>
<evidence type="ECO:0000313" key="3">
    <source>
        <dbReference type="Proteomes" id="UP000188729"/>
    </source>
</evidence>
<reference evidence="2 3" key="1">
    <citation type="submission" date="2016-11" db="EMBL/GenBank/DDBJ databases">
        <title>Genome sequence of Sphingomonas jeddahensis G39.</title>
        <authorList>
            <person name="Poehlein A."/>
            <person name="Wuebbeler J.H."/>
            <person name="Steinbuechel A."/>
            <person name="Daniel R."/>
        </authorList>
    </citation>
    <scope>NUCLEOTIDE SEQUENCE [LARGE SCALE GENOMIC DNA]</scope>
    <source>
        <strain evidence="2 3">G39</strain>
    </source>
</reference>
<keyword evidence="1" id="KW-0732">Signal</keyword>
<keyword evidence="3" id="KW-1185">Reference proteome</keyword>
<dbReference type="STRING" id="1915074.SPHI_06800"/>
<name>A0A1V2EXI3_9SPHN</name>
<proteinExistence type="predicted"/>